<dbReference type="Proteomes" id="UP000828390">
    <property type="component" value="Unassembled WGS sequence"/>
</dbReference>
<feature type="compositionally biased region" description="Basic and acidic residues" evidence="2">
    <location>
        <begin position="330"/>
        <end position="347"/>
    </location>
</feature>
<feature type="coiled-coil region" evidence="1">
    <location>
        <begin position="115"/>
        <end position="176"/>
    </location>
</feature>
<evidence type="ECO:0000313" key="4">
    <source>
        <dbReference type="Proteomes" id="UP000828390"/>
    </source>
</evidence>
<accession>A0A9D4N203</accession>
<protein>
    <submittedName>
        <fullName evidence="3">Uncharacterized protein</fullName>
    </submittedName>
</protein>
<evidence type="ECO:0000256" key="2">
    <source>
        <dbReference type="SAM" id="MobiDB-lite"/>
    </source>
</evidence>
<dbReference type="EMBL" id="JAIWYP010000001">
    <property type="protein sequence ID" value="KAH3885312.1"/>
    <property type="molecule type" value="Genomic_DNA"/>
</dbReference>
<sequence>MVDNLDECSDYTATQHGTLTDTCEHSLSQSLISDLATPGASTTTKRRVNKAGTSRQTKAKPNVPLTASSTAGKPGTSGKGRGKGRKRPLSEEGDTSTTQSIPEPQDTNSCMVTVINRLSDQIGDLSKRIERLESSIDSKIKKQVERAMNPAIENIKKDFNDEIQKVRNEMQNMKDTALHKPDYPNLTEAMNTSQINSGVNNIVIRNLPESANENVKDRVNSLLNDVLKVNISIKSAERKETKSGPEYGVIIAVCTSRDDKGSIMKSKSKLRLSRAYSSVYIENDMTRKERNSISNLRTLAHVIGKDKVYVRGNKLLVRDQTDQRTNTGRDWQRVTYRRDRQPTDNRRGNTPATSQYRNGGHRDTYEARTSENGNTPATSQYRNGGHRDTYAARTSENGYRNHGR</sequence>
<feature type="compositionally biased region" description="Polar residues" evidence="2">
    <location>
        <begin position="95"/>
        <end position="108"/>
    </location>
</feature>
<keyword evidence="1" id="KW-0175">Coiled coil</keyword>
<feature type="compositionally biased region" description="Polar residues" evidence="2">
    <location>
        <begin position="370"/>
        <end position="382"/>
    </location>
</feature>
<feature type="compositionally biased region" description="Polar residues" evidence="2">
    <location>
        <begin position="348"/>
        <end position="357"/>
    </location>
</feature>
<evidence type="ECO:0000313" key="3">
    <source>
        <dbReference type="EMBL" id="KAH3885312.1"/>
    </source>
</evidence>
<keyword evidence="4" id="KW-1185">Reference proteome</keyword>
<feature type="region of interest" description="Disordered" evidence="2">
    <location>
        <begin position="34"/>
        <end position="108"/>
    </location>
</feature>
<dbReference type="AlphaFoldDB" id="A0A9D4N203"/>
<comment type="caution">
    <text evidence="3">The sequence shown here is derived from an EMBL/GenBank/DDBJ whole genome shotgun (WGS) entry which is preliminary data.</text>
</comment>
<proteinExistence type="predicted"/>
<reference evidence="3" key="2">
    <citation type="submission" date="2020-11" db="EMBL/GenBank/DDBJ databases">
        <authorList>
            <person name="McCartney M.A."/>
            <person name="Auch B."/>
            <person name="Kono T."/>
            <person name="Mallez S."/>
            <person name="Becker A."/>
            <person name="Gohl D.M."/>
            <person name="Silverstein K.A.T."/>
            <person name="Koren S."/>
            <person name="Bechman K.B."/>
            <person name="Herman A."/>
            <person name="Abrahante J.E."/>
            <person name="Garbe J."/>
        </authorList>
    </citation>
    <scope>NUCLEOTIDE SEQUENCE</scope>
    <source>
        <strain evidence="3">Duluth1</strain>
        <tissue evidence="3">Whole animal</tissue>
    </source>
</reference>
<evidence type="ECO:0000256" key="1">
    <source>
        <dbReference type="SAM" id="Coils"/>
    </source>
</evidence>
<feature type="compositionally biased region" description="Basic and acidic residues" evidence="2">
    <location>
        <begin position="360"/>
        <end position="369"/>
    </location>
</feature>
<organism evidence="3 4">
    <name type="scientific">Dreissena polymorpha</name>
    <name type="common">Zebra mussel</name>
    <name type="synonym">Mytilus polymorpha</name>
    <dbReference type="NCBI Taxonomy" id="45954"/>
    <lineage>
        <taxon>Eukaryota</taxon>
        <taxon>Metazoa</taxon>
        <taxon>Spiralia</taxon>
        <taxon>Lophotrochozoa</taxon>
        <taxon>Mollusca</taxon>
        <taxon>Bivalvia</taxon>
        <taxon>Autobranchia</taxon>
        <taxon>Heteroconchia</taxon>
        <taxon>Euheterodonta</taxon>
        <taxon>Imparidentia</taxon>
        <taxon>Neoheterodontei</taxon>
        <taxon>Myida</taxon>
        <taxon>Dreissenoidea</taxon>
        <taxon>Dreissenidae</taxon>
        <taxon>Dreissena</taxon>
    </lineage>
</organism>
<reference evidence="3" key="1">
    <citation type="journal article" date="2019" name="bioRxiv">
        <title>The Genome of the Zebra Mussel, Dreissena polymorpha: A Resource for Invasive Species Research.</title>
        <authorList>
            <person name="McCartney M.A."/>
            <person name="Auch B."/>
            <person name="Kono T."/>
            <person name="Mallez S."/>
            <person name="Zhang Y."/>
            <person name="Obille A."/>
            <person name="Becker A."/>
            <person name="Abrahante J.E."/>
            <person name="Garbe J."/>
            <person name="Badalamenti J.P."/>
            <person name="Herman A."/>
            <person name="Mangelson H."/>
            <person name="Liachko I."/>
            <person name="Sullivan S."/>
            <person name="Sone E.D."/>
            <person name="Koren S."/>
            <person name="Silverstein K.A.T."/>
            <person name="Beckman K.B."/>
            <person name="Gohl D.M."/>
        </authorList>
    </citation>
    <scope>NUCLEOTIDE SEQUENCE</scope>
    <source>
        <strain evidence="3">Duluth1</strain>
        <tissue evidence="3">Whole animal</tissue>
    </source>
</reference>
<feature type="region of interest" description="Disordered" evidence="2">
    <location>
        <begin position="320"/>
        <end position="404"/>
    </location>
</feature>
<name>A0A9D4N203_DREPO</name>
<gene>
    <name evidence="3" type="ORF">DPMN_009306</name>
</gene>